<dbReference type="Pfam" id="PF12802">
    <property type="entry name" value="MarR_2"/>
    <property type="match status" value="1"/>
</dbReference>
<dbReference type="GO" id="GO:0003700">
    <property type="term" value="F:DNA-binding transcription factor activity"/>
    <property type="evidence" value="ECO:0007669"/>
    <property type="project" value="InterPro"/>
</dbReference>
<keyword evidence="1" id="KW-0805">Transcription regulation</keyword>
<keyword evidence="6" id="KW-1185">Reference proteome</keyword>
<dbReference type="AlphaFoldDB" id="A0A495JDC2"/>
<dbReference type="PANTHER" id="PTHR38465:SF2">
    <property type="entry name" value="HTH-TYPE TRANSCRIPTIONAL REGULATOR MMPR5"/>
    <property type="match status" value="1"/>
</dbReference>
<evidence type="ECO:0000256" key="1">
    <source>
        <dbReference type="ARBA" id="ARBA00023015"/>
    </source>
</evidence>
<reference evidence="5 6" key="1">
    <citation type="submission" date="2018-10" db="EMBL/GenBank/DDBJ databases">
        <title>Sequencing the genomes of 1000 actinobacteria strains.</title>
        <authorList>
            <person name="Klenk H.-P."/>
        </authorList>
    </citation>
    <scope>NUCLEOTIDE SEQUENCE [LARGE SCALE GENOMIC DNA]</scope>
    <source>
        <strain evidence="5 6">DSM 45175</strain>
    </source>
</reference>
<evidence type="ECO:0000259" key="4">
    <source>
        <dbReference type="Pfam" id="PF12802"/>
    </source>
</evidence>
<name>A0A495JDC2_9ACTN</name>
<comment type="caution">
    <text evidence="5">The sequence shown here is derived from an EMBL/GenBank/DDBJ whole genome shotgun (WGS) entry which is preliminary data.</text>
</comment>
<evidence type="ECO:0000256" key="2">
    <source>
        <dbReference type="ARBA" id="ARBA00023125"/>
    </source>
</evidence>
<dbReference type="InterPro" id="IPR036388">
    <property type="entry name" value="WH-like_DNA-bd_sf"/>
</dbReference>
<keyword evidence="2" id="KW-0238">DNA-binding</keyword>
<dbReference type="SUPFAM" id="SSF46785">
    <property type="entry name" value="Winged helix' DNA-binding domain"/>
    <property type="match status" value="1"/>
</dbReference>
<sequence>MQPDGRRDEAAVRRFVEHFALTLSDMGMPRMAARVLAVLMAGEQPGLTAGEISERLGVSPAAVSGAVRYLIQVGMAVREPAPGSRRDLYKSSTVASYSAGVRSGIYERLANVVHEGVVAVGDETSPAGMRLADMRDFFLFVQEEMKGLVERWEQERPGQRAPRS</sequence>
<feature type="domain" description="HTH marR-type" evidence="4">
    <location>
        <begin position="27"/>
        <end position="86"/>
    </location>
</feature>
<protein>
    <submittedName>
        <fullName evidence="5">MarR family protein</fullName>
    </submittedName>
</protein>
<dbReference type="Gene3D" id="1.10.287.160">
    <property type="entry name" value="HR1 repeat"/>
    <property type="match status" value="1"/>
</dbReference>
<organism evidence="5 6">
    <name type="scientific">Micromonospora pisi</name>
    <dbReference type="NCBI Taxonomy" id="589240"/>
    <lineage>
        <taxon>Bacteria</taxon>
        <taxon>Bacillati</taxon>
        <taxon>Actinomycetota</taxon>
        <taxon>Actinomycetes</taxon>
        <taxon>Micromonosporales</taxon>
        <taxon>Micromonosporaceae</taxon>
        <taxon>Micromonospora</taxon>
    </lineage>
</organism>
<evidence type="ECO:0000313" key="6">
    <source>
        <dbReference type="Proteomes" id="UP000277671"/>
    </source>
</evidence>
<dbReference type="Gene3D" id="1.10.10.10">
    <property type="entry name" value="Winged helix-like DNA-binding domain superfamily/Winged helix DNA-binding domain"/>
    <property type="match status" value="1"/>
</dbReference>
<gene>
    <name evidence="5" type="ORF">BDK92_0578</name>
</gene>
<evidence type="ECO:0000256" key="3">
    <source>
        <dbReference type="ARBA" id="ARBA00023163"/>
    </source>
</evidence>
<proteinExistence type="predicted"/>
<accession>A0A495JDC2</accession>
<evidence type="ECO:0000313" key="5">
    <source>
        <dbReference type="EMBL" id="RKR86354.1"/>
    </source>
</evidence>
<dbReference type="EMBL" id="RBKT01000001">
    <property type="protein sequence ID" value="RKR86354.1"/>
    <property type="molecule type" value="Genomic_DNA"/>
</dbReference>
<dbReference type="Proteomes" id="UP000277671">
    <property type="component" value="Unassembled WGS sequence"/>
</dbReference>
<dbReference type="PANTHER" id="PTHR38465">
    <property type="entry name" value="HTH-TYPE TRANSCRIPTIONAL REGULATOR MJ1563-RELATED"/>
    <property type="match status" value="1"/>
</dbReference>
<dbReference type="InterPro" id="IPR036390">
    <property type="entry name" value="WH_DNA-bd_sf"/>
</dbReference>
<dbReference type="OrthoDB" id="67158at2"/>
<dbReference type="InterPro" id="IPR000835">
    <property type="entry name" value="HTH_MarR-typ"/>
</dbReference>
<dbReference type="RefSeq" id="WP_121161542.1">
    <property type="nucleotide sequence ID" value="NZ_RBKT01000001.1"/>
</dbReference>
<dbReference type="GO" id="GO:0003677">
    <property type="term" value="F:DNA binding"/>
    <property type="evidence" value="ECO:0007669"/>
    <property type="project" value="UniProtKB-KW"/>
</dbReference>
<keyword evidence="3" id="KW-0804">Transcription</keyword>
<dbReference type="InterPro" id="IPR052362">
    <property type="entry name" value="HTH-GbsR_regulator"/>
</dbReference>